<dbReference type="AlphaFoldDB" id="A0A1M6QR54"/>
<proteinExistence type="predicted"/>
<protein>
    <submittedName>
        <fullName evidence="1">Uncharacterized protein</fullName>
    </submittedName>
</protein>
<evidence type="ECO:0000313" key="1">
    <source>
        <dbReference type="EMBL" id="SHK22507.1"/>
    </source>
</evidence>
<dbReference type="EMBL" id="FRAB01000016">
    <property type="protein sequence ID" value="SHK22507.1"/>
    <property type="molecule type" value="Genomic_DNA"/>
</dbReference>
<dbReference type="Proteomes" id="UP000184395">
    <property type="component" value="Unassembled WGS sequence"/>
</dbReference>
<evidence type="ECO:0000313" key="2">
    <source>
        <dbReference type="Proteomes" id="UP000184395"/>
    </source>
</evidence>
<name>A0A1M6QR54_9BURK</name>
<sequence>MTYRPTSECARLRAFVYVSGNFDRMEESAGY</sequence>
<gene>
    <name evidence="1" type="ORF">SAMN05192548_101689</name>
</gene>
<accession>A0A1M6QR54</accession>
<dbReference type="STRING" id="169427.SAMN05192548_101689"/>
<organism evidence="1 2">
    <name type="scientific">Paraburkholderia terricola</name>
    <dbReference type="NCBI Taxonomy" id="169427"/>
    <lineage>
        <taxon>Bacteria</taxon>
        <taxon>Pseudomonadati</taxon>
        <taxon>Pseudomonadota</taxon>
        <taxon>Betaproteobacteria</taxon>
        <taxon>Burkholderiales</taxon>
        <taxon>Burkholderiaceae</taxon>
        <taxon>Paraburkholderia</taxon>
    </lineage>
</organism>
<reference evidence="1 2" key="1">
    <citation type="submission" date="2016-11" db="EMBL/GenBank/DDBJ databases">
        <authorList>
            <person name="Jaros S."/>
            <person name="Januszkiewicz K."/>
            <person name="Wedrychowicz H."/>
        </authorList>
    </citation>
    <scope>NUCLEOTIDE SEQUENCE [LARGE SCALE GENOMIC DNA]</scope>
    <source>
        <strain evidence="1 2">LMG 20594</strain>
    </source>
</reference>